<organism evidence="1 2">
    <name type="scientific">Lipomyces tetrasporus</name>
    <dbReference type="NCBI Taxonomy" id="54092"/>
    <lineage>
        <taxon>Eukaryota</taxon>
        <taxon>Fungi</taxon>
        <taxon>Dikarya</taxon>
        <taxon>Ascomycota</taxon>
        <taxon>Saccharomycotina</taxon>
        <taxon>Lipomycetes</taxon>
        <taxon>Lipomycetales</taxon>
        <taxon>Lipomycetaceae</taxon>
        <taxon>Lipomyces</taxon>
    </lineage>
</organism>
<sequence length="101" mass="11020">MDVHDYTELLQAIPPPVTYSITKASHCPYCQTKCCLGIQFGVNHICYFLFTSLITKKLLKAGAVARVVNVSSDASSRSGSTTWTSTYARGSLRPNVFDPDG</sequence>
<name>A0AAD7QNN6_9ASCO</name>
<proteinExistence type="predicted"/>
<reference evidence="1" key="1">
    <citation type="submission" date="2023-03" db="EMBL/GenBank/DDBJ databases">
        <title>Near-Complete genome sequence of Lipomyces tetrasporous NRRL Y-64009, an oleaginous yeast capable of growing on lignocellulosic hydrolysates.</title>
        <authorList>
            <consortium name="Lawrence Berkeley National Laboratory"/>
            <person name="Jagtap S.S."/>
            <person name="Liu J.-J."/>
            <person name="Walukiewicz H.E."/>
            <person name="Pangilinan J."/>
            <person name="Lipzen A."/>
            <person name="Ahrendt S."/>
            <person name="Koriabine M."/>
            <person name="Cobaugh K."/>
            <person name="Salamov A."/>
            <person name="Yoshinaga Y."/>
            <person name="Ng V."/>
            <person name="Daum C."/>
            <person name="Grigoriev I.V."/>
            <person name="Slininger P.J."/>
            <person name="Dien B.S."/>
            <person name="Jin Y.-S."/>
            <person name="Rao C.V."/>
        </authorList>
    </citation>
    <scope>NUCLEOTIDE SEQUENCE</scope>
    <source>
        <strain evidence="1">NRRL Y-64009</strain>
    </source>
</reference>
<comment type="caution">
    <text evidence="1">The sequence shown here is derived from an EMBL/GenBank/DDBJ whole genome shotgun (WGS) entry which is preliminary data.</text>
</comment>
<dbReference type="Proteomes" id="UP001217417">
    <property type="component" value="Unassembled WGS sequence"/>
</dbReference>
<evidence type="ECO:0000313" key="2">
    <source>
        <dbReference type="Proteomes" id="UP001217417"/>
    </source>
</evidence>
<dbReference type="EMBL" id="JARPMG010000008">
    <property type="protein sequence ID" value="KAJ8098675.1"/>
    <property type="molecule type" value="Genomic_DNA"/>
</dbReference>
<keyword evidence="2" id="KW-1185">Reference proteome</keyword>
<gene>
    <name evidence="1" type="ORF">POJ06DRAFT_257673</name>
</gene>
<protein>
    <submittedName>
        <fullName evidence="1">Uncharacterized protein</fullName>
    </submittedName>
</protein>
<dbReference type="AlphaFoldDB" id="A0AAD7QNN6"/>
<dbReference type="RefSeq" id="XP_056042125.1">
    <property type="nucleotide sequence ID" value="XM_056188180.1"/>
</dbReference>
<dbReference type="GeneID" id="80883346"/>
<accession>A0AAD7QNN6</accession>
<evidence type="ECO:0000313" key="1">
    <source>
        <dbReference type="EMBL" id="KAJ8098675.1"/>
    </source>
</evidence>